<organism evidence="5 6">
    <name type="scientific">Mesorhizobium robiniae</name>
    <dbReference type="NCBI Taxonomy" id="559315"/>
    <lineage>
        <taxon>Bacteria</taxon>
        <taxon>Pseudomonadati</taxon>
        <taxon>Pseudomonadota</taxon>
        <taxon>Alphaproteobacteria</taxon>
        <taxon>Hyphomicrobiales</taxon>
        <taxon>Phyllobacteriaceae</taxon>
        <taxon>Mesorhizobium</taxon>
    </lineage>
</organism>
<evidence type="ECO:0000313" key="6">
    <source>
        <dbReference type="Proteomes" id="UP001549204"/>
    </source>
</evidence>
<dbReference type="Pfam" id="PF03737">
    <property type="entry name" value="RraA-like"/>
    <property type="match status" value="1"/>
</dbReference>
<dbReference type="EMBL" id="JBEPMC010000001">
    <property type="protein sequence ID" value="MET3577168.1"/>
    <property type="molecule type" value="Genomic_DNA"/>
</dbReference>
<dbReference type="PANTHER" id="PTHR33254:SF4">
    <property type="entry name" value="4-HYDROXY-4-METHYL-2-OXOGLUTARATE ALDOLASE 3-RELATED"/>
    <property type="match status" value="1"/>
</dbReference>
<evidence type="ECO:0000256" key="1">
    <source>
        <dbReference type="ARBA" id="ARBA00001968"/>
    </source>
</evidence>
<dbReference type="InterPro" id="IPR005493">
    <property type="entry name" value="RraA/RraA-like"/>
</dbReference>
<dbReference type="SUPFAM" id="SSF89562">
    <property type="entry name" value="RraA-like"/>
    <property type="match status" value="1"/>
</dbReference>
<gene>
    <name evidence="5" type="ORF">ABID19_000183</name>
</gene>
<sequence>MTAGSDGALFKEMRERFFCALISDVLDNLGHMKQALPASIRPVDESVVMVGRARTMLYSDVYAFPAPGENPYELEIALVDSLQRDEVAVCACGATGRIAPWGGLLSTASKVSGAGGALMDGLVRDIKDIRLLGFPVFAAGIGPLDSKGRGKVIAIDVPVECAGVLIHPGDILFGDADGCVAIPQAVEQQVLIAAREKLKGENKTREALLAGRRLGDVFAEFGIL</sequence>
<dbReference type="PANTHER" id="PTHR33254">
    <property type="entry name" value="4-HYDROXY-4-METHYL-2-OXOGLUTARATE ALDOLASE 3-RELATED"/>
    <property type="match status" value="1"/>
</dbReference>
<evidence type="ECO:0000256" key="2">
    <source>
        <dbReference type="ARBA" id="ARBA00016549"/>
    </source>
</evidence>
<dbReference type="InterPro" id="IPR036704">
    <property type="entry name" value="RraA/RraA-like_sf"/>
</dbReference>
<comment type="cofactor">
    <cofactor evidence="1">
        <name>a divalent metal cation</name>
        <dbReference type="ChEBI" id="CHEBI:60240"/>
    </cofactor>
</comment>
<reference evidence="5 6" key="1">
    <citation type="submission" date="2024-06" db="EMBL/GenBank/DDBJ databases">
        <title>Genomic Encyclopedia of Type Strains, Phase IV (KMG-IV): sequencing the most valuable type-strain genomes for metagenomic binning, comparative biology and taxonomic classification.</title>
        <authorList>
            <person name="Goeker M."/>
        </authorList>
    </citation>
    <scope>NUCLEOTIDE SEQUENCE [LARGE SCALE GENOMIC DNA]</scope>
    <source>
        <strain evidence="5 6">DSM 100022</strain>
    </source>
</reference>
<comment type="caution">
    <text evidence="5">The sequence shown here is derived from an EMBL/GenBank/DDBJ whole genome shotgun (WGS) entry which is preliminary data.</text>
</comment>
<keyword evidence="6" id="KW-1185">Reference proteome</keyword>
<accession>A0ABV2GFU0</accession>
<dbReference type="RefSeq" id="WP_354487257.1">
    <property type="nucleotide sequence ID" value="NZ_JBEPMC010000001.1"/>
</dbReference>
<dbReference type="Gene3D" id="3.50.30.40">
    <property type="entry name" value="Ribonuclease E inhibitor RraA/RraA-like"/>
    <property type="match status" value="1"/>
</dbReference>
<evidence type="ECO:0000256" key="4">
    <source>
        <dbReference type="ARBA" id="ARBA00030169"/>
    </source>
</evidence>
<evidence type="ECO:0000313" key="5">
    <source>
        <dbReference type="EMBL" id="MET3577168.1"/>
    </source>
</evidence>
<dbReference type="Proteomes" id="UP001549204">
    <property type="component" value="Unassembled WGS sequence"/>
</dbReference>
<name>A0ABV2GFU0_9HYPH</name>
<protein>
    <recommendedName>
        <fullName evidence="2">Putative 4-hydroxy-4-methyl-2-oxoglutarate aldolase</fullName>
    </recommendedName>
    <alternativeName>
        <fullName evidence="3">Regulator of ribonuclease activity homolog</fullName>
    </alternativeName>
    <alternativeName>
        <fullName evidence="4">RraA-like protein</fullName>
    </alternativeName>
</protein>
<dbReference type="CDD" id="cd16841">
    <property type="entry name" value="RraA_family"/>
    <property type="match status" value="1"/>
</dbReference>
<evidence type="ECO:0000256" key="3">
    <source>
        <dbReference type="ARBA" id="ARBA00029596"/>
    </source>
</evidence>
<proteinExistence type="predicted"/>